<organism evidence="2">
    <name type="scientific">Graphocephala atropunctata</name>
    <dbReference type="NCBI Taxonomy" id="36148"/>
    <lineage>
        <taxon>Eukaryota</taxon>
        <taxon>Metazoa</taxon>
        <taxon>Ecdysozoa</taxon>
        <taxon>Arthropoda</taxon>
        <taxon>Hexapoda</taxon>
        <taxon>Insecta</taxon>
        <taxon>Pterygota</taxon>
        <taxon>Neoptera</taxon>
        <taxon>Paraneoptera</taxon>
        <taxon>Hemiptera</taxon>
        <taxon>Auchenorrhyncha</taxon>
        <taxon>Membracoidea</taxon>
        <taxon>Cicadellidae</taxon>
        <taxon>Cicadellinae</taxon>
        <taxon>Cicadellini</taxon>
        <taxon>Graphocephala</taxon>
    </lineage>
</organism>
<accession>A0A1B6MC07</accession>
<name>A0A1B6MC07_9HEMI</name>
<feature type="region of interest" description="Disordered" evidence="1">
    <location>
        <begin position="63"/>
        <end position="214"/>
    </location>
</feature>
<protein>
    <submittedName>
        <fullName evidence="2">Uncharacterized protein</fullName>
    </submittedName>
</protein>
<dbReference type="EMBL" id="GEBQ01006563">
    <property type="protein sequence ID" value="JAT33414.1"/>
    <property type="molecule type" value="Transcribed_RNA"/>
</dbReference>
<reference evidence="2" key="1">
    <citation type="submission" date="2015-11" db="EMBL/GenBank/DDBJ databases">
        <title>De novo transcriptome assembly of four potential Pierce s Disease insect vectors from Arizona vineyards.</title>
        <authorList>
            <person name="Tassone E.E."/>
        </authorList>
    </citation>
    <scope>NUCLEOTIDE SEQUENCE</scope>
</reference>
<gene>
    <name evidence="2" type="ORF">g.21850</name>
</gene>
<feature type="compositionally biased region" description="Polar residues" evidence="1">
    <location>
        <begin position="255"/>
        <end position="268"/>
    </location>
</feature>
<feature type="region of interest" description="Disordered" evidence="1">
    <location>
        <begin position="244"/>
        <end position="268"/>
    </location>
</feature>
<sequence>TVGSQDVGQVQQVHTIHRVTQAGGSPLNGENVPEGSVPGTVDSQNVGQVQQGVHSYTRVTYHGVTQEGGSPHDEDDVQEQLRETGKQVLVKETSDLGQTTISGAEHDPEDGEPETVDSRDVEQLQQEVHSYHKVTNEDGSSEPIKDGDDDQEHEIEHGEQEVIQGQHGKVPIDGVAPDDDVVKEGQQEITKHEPTTEGNYLEHGKTDKVQPINGSKVTDDEGKIVFPHGTESLTHQKVNEIQENDSGEPIHPDNQDQVLENNDFDQQS</sequence>
<feature type="non-terminal residue" evidence="2">
    <location>
        <position position="268"/>
    </location>
</feature>
<evidence type="ECO:0000256" key="1">
    <source>
        <dbReference type="SAM" id="MobiDB-lite"/>
    </source>
</evidence>
<evidence type="ECO:0000313" key="2">
    <source>
        <dbReference type="EMBL" id="JAT33414.1"/>
    </source>
</evidence>
<dbReference type="AlphaFoldDB" id="A0A1B6MC07"/>
<proteinExistence type="predicted"/>
<feature type="non-terminal residue" evidence="2">
    <location>
        <position position="1"/>
    </location>
</feature>
<feature type="region of interest" description="Disordered" evidence="1">
    <location>
        <begin position="19"/>
        <end position="44"/>
    </location>
</feature>
<feature type="compositionally biased region" description="Basic and acidic residues" evidence="1">
    <location>
        <begin position="180"/>
        <end position="208"/>
    </location>
</feature>